<dbReference type="PANTHER" id="PTHR13822">
    <property type="entry name" value="ATP SYNTHASE DELTA/EPSILON CHAIN"/>
    <property type="match status" value="1"/>
</dbReference>
<feature type="non-terminal residue" evidence="6">
    <location>
        <position position="1"/>
    </location>
</feature>
<gene>
    <name evidence="6" type="ORF">BLA29_014521</name>
</gene>
<keyword evidence="1" id="KW-0375">Hydrogen ion transport</keyword>
<dbReference type="SUPFAM" id="SSF46604">
    <property type="entry name" value="Epsilon subunit of F1F0-ATP synthase C-terminal domain"/>
    <property type="match status" value="1"/>
</dbReference>
<dbReference type="Gene3D" id="1.20.5.440">
    <property type="entry name" value="ATP synthase delta/epsilon subunit, C-terminal domain"/>
    <property type="match status" value="1"/>
</dbReference>
<dbReference type="Gene3D" id="2.60.15.10">
    <property type="entry name" value="F0F1 ATP synthase delta/epsilon subunit, N-terminal"/>
    <property type="match status" value="1"/>
</dbReference>
<keyword evidence="7" id="KW-1185">Reference proteome</keyword>
<dbReference type="GO" id="GO:0046933">
    <property type="term" value="F:proton-transporting ATP synthase activity, rotational mechanism"/>
    <property type="evidence" value="ECO:0007669"/>
    <property type="project" value="InterPro"/>
</dbReference>
<reference evidence="6 7" key="1">
    <citation type="submission" date="2017-03" db="EMBL/GenBank/DDBJ databases">
        <title>Genome Survey of Euroglyphus maynei.</title>
        <authorList>
            <person name="Arlian L.G."/>
            <person name="Morgan M.S."/>
            <person name="Rider S.D."/>
        </authorList>
    </citation>
    <scope>NUCLEOTIDE SEQUENCE [LARGE SCALE GENOMIC DNA]</scope>
    <source>
        <strain evidence="6">Arlian Lab</strain>
        <tissue evidence="6">Whole body</tissue>
    </source>
</reference>
<dbReference type="InterPro" id="IPR036771">
    <property type="entry name" value="ATPsynth_dsu/esu_N"/>
</dbReference>
<dbReference type="CDD" id="cd12152">
    <property type="entry name" value="F1-ATPase_delta"/>
    <property type="match status" value="1"/>
</dbReference>
<keyword evidence="2" id="KW-0139">CF(1)</keyword>
<sequence>PKHVPLLAVLKPGVVTVFENDGSAKRYFGNDNNNRIIGTVTINDDSSVQVLAEEAVPVENIDVQAAREALNKAQQQLSSASDEVSRAEAQIAVE</sequence>
<dbReference type="OrthoDB" id="270171at2759"/>
<dbReference type="Proteomes" id="UP000194236">
    <property type="component" value="Unassembled WGS sequence"/>
</dbReference>
<evidence type="ECO:0000313" key="6">
    <source>
        <dbReference type="EMBL" id="OTF80152.1"/>
    </source>
</evidence>
<dbReference type="InterPro" id="IPR048937">
    <property type="entry name" value="ATPD_C_metazoa"/>
</dbReference>
<accession>A0A1Y3BH08</accession>
<keyword evidence="1" id="KW-0406">Ion transport</keyword>
<feature type="non-terminal residue" evidence="6">
    <location>
        <position position="94"/>
    </location>
</feature>
<feature type="region of interest" description="Disordered" evidence="4">
    <location>
        <begin position="74"/>
        <end position="94"/>
    </location>
</feature>
<keyword evidence="1" id="KW-0813">Transport</keyword>
<name>A0A1Y3BH08_EURMA</name>
<evidence type="ECO:0000256" key="4">
    <source>
        <dbReference type="SAM" id="MobiDB-lite"/>
    </source>
</evidence>
<dbReference type="Pfam" id="PF21335">
    <property type="entry name" value="ATPD_C_metazoa"/>
    <property type="match status" value="1"/>
</dbReference>
<evidence type="ECO:0000256" key="3">
    <source>
        <dbReference type="ARBA" id="ARBA00023310"/>
    </source>
</evidence>
<dbReference type="SUPFAM" id="SSF51344">
    <property type="entry name" value="Epsilon subunit of F1F0-ATP synthase N-terminal domain"/>
    <property type="match status" value="1"/>
</dbReference>
<comment type="caution">
    <text evidence="6">The sequence shown here is derived from an EMBL/GenBank/DDBJ whole genome shotgun (WGS) entry which is preliminary data.</text>
</comment>
<dbReference type="InterPro" id="IPR001469">
    <property type="entry name" value="ATP_synth_F1_dsu/esu"/>
</dbReference>
<dbReference type="EMBL" id="MUJZ01019733">
    <property type="protein sequence ID" value="OTF80152.1"/>
    <property type="molecule type" value="Genomic_DNA"/>
</dbReference>
<organism evidence="6 7">
    <name type="scientific">Euroglyphus maynei</name>
    <name type="common">Mayne's house dust mite</name>
    <dbReference type="NCBI Taxonomy" id="6958"/>
    <lineage>
        <taxon>Eukaryota</taxon>
        <taxon>Metazoa</taxon>
        <taxon>Ecdysozoa</taxon>
        <taxon>Arthropoda</taxon>
        <taxon>Chelicerata</taxon>
        <taxon>Arachnida</taxon>
        <taxon>Acari</taxon>
        <taxon>Acariformes</taxon>
        <taxon>Sarcoptiformes</taxon>
        <taxon>Astigmata</taxon>
        <taxon>Psoroptidia</taxon>
        <taxon>Analgoidea</taxon>
        <taxon>Pyroglyphidae</taxon>
        <taxon>Pyroglyphinae</taxon>
        <taxon>Euroglyphus</taxon>
    </lineage>
</organism>
<dbReference type="GO" id="GO:0045259">
    <property type="term" value="C:proton-transporting ATP synthase complex"/>
    <property type="evidence" value="ECO:0007669"/>
    <property type="project" value="UniProtKB-KW"/>
</dbReference>
<evidence type="ECO:0000313" key="7">
    <source>
        <dbReference type="Proteomes" id="UP000194236"/>
    </source>
</evidence>
<feature type="domain" description="F1F0-ATP synthase delta subunit C-terminal" evidence="5">
    <location>
        <begin position="62"/>
        <end position="94"/>
    </location>
</feature>
<dbReference type="PANTHER" id="PTHR13822:SF7">
    <property type="entry name" value="ATP SYNTHASE SUBUNIT DELTA, MITOCHONDRIAL"/>
    <property type="match status" value="1"/>
</dbReference>
<keyword evidence="3" id="KW-0066">ATP synthesis</keyword>
<dbReference type="InterPro" id="IPR036794">
    <property type="entry name" value="ATP_F1_dsu/esu_C_sf"/>
</dbReference>
<dbReference type="FunFam" id="1.20.5.440:FF:000002">
    <property type="entry name" value="ATP synthase subunit delta, mitochondrial"/>
    <property type="match status" value="1"/>
</dbReference>
<evidence type="ECO:0000256" key="1">
    <source>
        <dbReference type="ARBA" id="ARBA00022781"/>
    </source>
</evidence>
<evidence type="ECO:0000256" key="2">
    <source>
        <dbReference type="ARBA" id="ARBA00023196"/>
    </source>
</evidence>
<proteinExistence type="predicted"/>
<evidence type="ECO:0000259" key="5">
    <source>
        <dbReference type="Pfam" id="PF21335"/>
    </source>
</evidence>
<dbReference type="AlphaFoldDB" id="A0A1Y3BH08"/>
<protein>
    <recommendedName>
        <fullName evidence="5">F1F0-ATP synthase delta subunit C-terminal domain-containing protein</fullName>
    </recommendedName>
</protein>